<accession>A0AAD1H288</accession>
<feature type="compositionally biased region" description="Pro residues" evidence="1">
    <location>
        <begin position="556"/>
        <end position="571"/>
    </location>
</feature>
<evidence type="ECO:0000256" key="1">
    <source>
        <dbReference type="SAM" id="MobiDB-lite"/>
    </source>
</evidence>
<dbReference type="EMBL" id="AP022314">
    <property type="protein sequence ID" value="BBU23105.1"/>
    <property type="molecule type" value="Genomic_DNA"/>
</dbReference>
<dbReference type="KEGG" id="mxe:MYXE_28950"/>
<dbReference type="InterPro" id="IPR003870">
    <property type="entry name" value="DUF222"/>
</dbReference>
<dbReference type="AlphaFoldDB" id="A0AAD1H288"/>
<dbReference type="InterPro" id="IPR003615">
    <property type="entry name" value="HNH_nuc"/>
</dbReference>
<proteinExistence type="predicted"/>
<feature type="region of interest" description="Disordered" evidence="1">
    <location>
        <begin position="466"/>
        <end position="489"/>
    </location>
</feature>
<organism evidence="3 4">
    <name type="scientific">Mycobacterium xenopi</name>
    <dbReference type="NCBI Taxonomy" id="1789"/>
    <lineage>
        <taxon>Bacteria</taxon>
        <taxon>Bacillati</taxon>
        <taxon>Actinomycetota</taxon>
        <taxon>Actinomycetes</taxon>
        <taxon>Mycobacteriales</taxon>
        <taxon>Mycobacteriaceae</taxon>
        <taxon>Mycobacterium</taxon>
    </lineage>
</organism>
<name>A0AAD1H288_MYCXE</name>
<evidence type="ECO:0000313" key="3">
    <source>
        <dbReference type="EMBL" id="BBU23105.1"/>
    </source>
</evidence>
<protein>
    <recommendedName>
        <fullName evidence="2">HNH nuclease domain-containing protein</fullName>
    </recommendedName>
</protein>
<evidence type="ECO:0000313" key="4">
    <source>
        <dbReference type="Proteomes" id="UP000464624"/>
    </source>
</evidence>
<evidence type="ECO:0000259" key="2">
    <source>
        <dbReference type="SMART" id="SM00507"/>
    </source>
</evidence>
<feature type="region of interest" description="Disordered" evidence="1">
    <location>
        <begin position="535"/>
        <end position="571"/>
    </location>
</feature>
<gene>
    <name evidence="3" type="ORF">MYXE_28950</name>
</gene>
<dbReference type="CDD" id="cd00085">
    <property type="entry name" value="HNHc"/>
    <property type="match status" value="1"/>
</dbReference>
<feature type="domain" description="HNH nuclease" evidence="2">
    <location>
        <begin position="367"/>
        <end position="424"/>
    </location>
</feature>
<dbReference type="SMART" id="SM00507">
    <property type="entry name" value="HNHc"/>
    <property type="match status" value="1"/>
</dbReference>
<feature type="compositionally biased region" description="Basic residues" evidence="1">
    <location>
        <begin position="476"/>
        <end position="489"/>
    </location>
</feature>
<dbReference type="Proteomes" id="UP000464624">
    <property type="component" value="Chromosome"/>
</dbReference>
<reference evidence="3 4" key="1">
    <citation type="submission" date="2019-12" db="EMBL/GenBank/DDBJ databases">
        <title>Complete genome sequence of Mycolicibacterium xenopi str. JCM15661T.</title>
        <authorList>
            <person name="Yoshida M."/>
            <person name="Fukano H."/>
            <person name="Asakura T."/>
            <person name="Hoshino Y."/>
        </authorList>
    </citation>
    <scope>NUCLEOTIDE SEQUENCE [LARGE SCALE GENOMIC DNA]</scope>
    <source>
        <strain evidence="3 4">JCM 15661T</strain>
    </source>
</reference>
<sequence>MDECSSVDKSCQGQADPPLASAGRTILESMFDTTDPLRATGVAEPAAMSALDPGDLVEAIGSSHRLESMLVARRLAAVAALLCHRLAAAQNVNAERGYAAIDGFDQATAEIAAAMNLSPTAASYMVSYAQALDVRLPKIAALLAEGRTDWRTVRLIISRTDLVTDGDLIAKLDESLSARIVKWHGWSKQRIVNAVDAAVRVMDPDAARERRVAAEQDRHISVTAQDNGMAEVHGTVAAAAAAAFDRRLSQLAKQVCPADPRTLDQRRADALAALTEGRRLACCCGKSGCPNKTANTEGRDMGGAQVVVNVVASEQTVYGDSAQPGYLEGYGVIDAEQVRELAAAASVRLADFRVTPTEAVRYQPSAALERAIRCRDLTCRFPGCSRPAMVCDIDHTIPFNHSDPKAGGLTVPSNLKCLCRQHHRLKTFGGWRDAQLADGTVVWTSPTGRIYRTAPAGAELFPQWRTPACATPTPSRRSRAKQRAGRIARARRHNRLQRPINKERRHLAEARKDEIAARKFRNHMRDMLFLFKGKPSTSPFCPWVNDPREPEELPPDWQPPPLQPLPDDPPF</sequence>
<dbReference type="Pfam" id="PF02720">
    <property type="entry name" value="DUF222"/>
    <property type="match status" value="1"/>
</dbReference>